<comment type="caution">
    <text evidence="2">The sequence shown here is derived from an EMBL/GenBank/DDBJ whole genome shotgun (WGS) entry which is preliminary data.</text>
</comment>
<evidence type="ECO:0000313" key="3">
    <source>
        <dbReference type="Proteomes" id="UP001567538"/>
    </source>
</evidence>
<name>A0ABD1I667_SALDI</name>
<organism evidence="2 3">
    <name type="scientific">Salvia divinorum</name>
    <name type="common">Maria pastora</name>
    <name type="synonym">Diviner's sage</name>
    <dbReference type="NCBI Taxonomy" id="28513"/>
    <lineage>
        <taxon>Eukaryota</taxon>
        <taxon>Viridiplantae</taxon>
        <taxon>Streptophyta</taxon>
        <taxon>Embryophyta</taxon>
        <taxon>Tracheophyta</taxon>
        <taxon>Spermatophyta</taxon>
        <taxon>Magnoliopsida</taxon>
        <taxon>eudicotyledons</taxon>
        <taxon>Gunneridae</taxon>
        <taxon>Pentapetalae</taxon>
        <taxon>asterids</taxon>
        <taxon>lamiids</taxon>
        <taxon>Lamiales</taxon>
        <taxon>Lamiaceae</taxon>
        <taxon>Nepetoideae</taxon>
        <taxon>Mentheae</taxon>
        <taxon>Salviinae</taxon>
        <taxon>Salvia</taxon>
        <taxon>Salvia subgen. Calosphace</taxon>
    </lineage>
</organism>
<keyword evidence="1" id="KW-0812">Transmembrane</keyword>
<evidence type="ECO:0008006" key="4">
    <source>
        <dbReference type="Google" id="ProtNLM"/>
    </source>
</evidence>
<keyword evidence="3" id="KW-1185">Reference proteome</keyword>
<reference evidence="2 3" key="1">
    <citation type="submission" date="2024-06" db="EMBL/GenBank/DDBJ databases">
        <title>A chromosome level genome sequence of Diviner's sage (Salvia divinorum).</title>
        <authorList>
            <person name="Ford S.A."/>
            <person name="Ro D.-K."/>
            <person name="Ness R.W."/>
            <person name="Phillips M.A."/>
        </authorList>
    </citation>
    <scope>NUCLEOTIDE SEQUENCE [LARGE SCALE GENOMIC DNA]</scope>
    <source>
        <strain evidence="2">SAF-2024a</strain>
        <tissue evidence="2">Leaf</tissue>
    </source>
</reference>
<evidence type="ECO:0000313" key="2">
    <source>
        <dbReference type="EMBL" id="KAL1563825.1"/>
    </source>
</evidence>
<keyword evidence="1" id="KW-0472">Membrane</keyword>
<accession>A0ABD1I667</accession>
<protein>
    <recommendedName>
        <fullName evidence="4">Zinc finger GRF-type domain-containing protein</fullName>
    </recommendedName>
</protein>
<keyword evidence="1" id="KW-1133">Transmembrane helix</keyword>
<proteinExistence type="predicted"/>
<feature type="transmembrane region" description="Helical" evidence="1">
    <location>
        <begin position="85"/>
        <end position="105"/>
    </location>
</feature>
<sequence length="109" mass="12223">MDLRCAGKSAMHAGRFYYKCPVNGKHPGSFKWCDEYHNEPPFKEPGVELNQSKHVDYVRPTPMHDDLRGNGGCVHCYGNKSPNPIMAHILIIFMGLVLILLGILLGKVM</sequence>
<dbReference type="AlphaFoldDB" id="A0ABD1I667"/>
<dbReference type="Proteomes" id="UP001567538">
    <property type="component" value="Unassembled WGS sequence"/>
</dbReference>
<gene>
    <name evidence="2" type="ORF">AAHA92_06248</name>
</gene>
<dbReference type="EMBL" id="JBEAFC010000003">
    <property type="protein sequence ID" value="KAL1563825.1"/>
    <property type="molecule type" value="Genomic_DNA"/>
</dbReference>
<evidence type="ECO:0000256" key="1">
    <source>
        <dbReference type="SAM" id="Phobius"/>
    </source>
</evidence>